<dbReference type="Proteomes" id="UP000095280">
    <property type="component" value="Unplaced"/>
</dbReference>
<dbReference type="WBParaSite" id="maker-unitig_16821-snap-gene-0.2-mRNA-1">
    <property type="protein sequence ID" value="maker-unitig_16821-snap-gene-0.2-mRNA-1"/>
    <property type="gene ID" value="maker-unitig_16821-snap-gene-0.2"/>
</dbReference>
<name>A0A1I8F3I9_9PLAT</name>
<proteinExistence type="predicted"/>
<sequence>PAACDTRGLEGVSRSFPTVAVHSELGPKPCICKPNAVGPAASAGRPASGTPGSDNPEGCQSCNLQRLRAVAGELADCDFGDWGGCTLQGRWLCGSGCSRCPSRLSRDLGRRPLARLPALRLRQTAAAPSARNCCVAAPTSCRQRLRLPKRLCRWPPVRRASVPSTSGRASEQQPKI</sequence>
<dbReference type="AlphaFoldDB" id="A0A1I8F3I9"/>
<accession>A0A1I8F3I9</accession>
<organism evidence="1 2">
    <name type="scientific">Macrostomum lignano</name>
    <dbReference type="NCBI Taxonomy" id="282301"/>
    <lineage>
        <taxon>Eukaryota</taxon>
        <taxon>Metazoa</taxon>
        <taxon>Spiralia</taxon>
        <taxon>Lophotrochozoa</taxon>
        <taxon>Platyhelminthes</taxon>
        <taxon>Rhabditophora</taxon>
        <taxon>Macrostomorpha</taxon>
        <taxon>Macrostomida</taxon>
        <taxon>Macrostomidae</taxon>
        <taxon>Macrostomum</taxon>
    </lineage>
</organism>
<evidence type="ECO:0000313" key="2">
    <source>
        <dbReference type="WBParaSite" id="maker-unitig_16821-snap-gene-0.2-mRNA-1"/>
    </source>
</evidence>
<evidence type="ECO:0000313" key="1">
    <source>
        <dbReference type="Proteomes" id="UP000095280"/>
    </source>
</evidence>
<keyword evidence="1" id="KW-1185">Reference proteome</keyword>
<reference evidence="2" key="1">
    <citation type="submission" date="2016-11" db="UniProtKB">
        <authorList>
            <consortium name="WormBaseParasite"/>
        </authorList>
    </citation>
    <scope>IDENTIFICATION</scope>
</reference>
<protein>
    <submittedName>
        <fullName evidence="2">ADAM_CR_2 domain-containing protein</fullName>
    </submittedName>
</protein>